<dbReference type="Pfam" id="PF17849">
    <property type="entry name" value="OB_Dis3"/>
    <property type="match status" value="1"/>
</dbReference>
<keyword evidence="3" id="KW-1185">Reference proteome</keyword>
<dbReference type="InterPro" id="IPR041505">
    <property type="entry name" value="Dis3_CSD2"/>
</dbReference>
<feature type="non-terminal residue" evidence="2">
    <location>
        <position position="132"/>
    </location>
</feature>
<dbReference type="OrthoDB" id="372421at2759"/>
<organism evidence="2 3">
    <name type="scientific">Polarella glacialis</name>
    <name type="common">Dinoflagellate</name>
    <dbReference type="NCBI Taxonomy" id="89957"/>
    <lineage>
        <taxon>Eukaryota</taxon>
        <taxon>Sar</taxon>
        <taxon>Alveolata</taxon>
        <taxon>Dinophyceae</taxon>
        <taxon>Suessiales</taxon>
        <taxon>Suessiaceae</taxon>
        <taxon>Polarella</taxon>
    </lineage>
</organism>
<gene>
    <name evidence="2" type="ORF">PGLA1383_LOCUS7111</name>
</gene>
<sequence length="132" mass="14716">VVAISDPKGQGRVIVCTLHPNDLSGKGRKDGNVLKEDAFIKAVPTDKRMPTILLQVNDVTRKVLKIPGRLDKYQMWPVTIVAWKESSTMPLGRLKGQCIGKAGTLEAEERHALIENELDDHDVDFVDEELDE</sequence>
<dbReference type="AlphaFoldDB" id="A0A813DK81"/>
<dbReference type="EMBL" id="CAJNNV010003049">
    <property type="protein sequence ID" value="CAE8588309.1"/>
    <property type="molecule type" value="Genomic_DNA"/>
</dbReference>
<comment type="caution">
    <text evidence="2">The sequence shown here is derived from an EMBL/GenBank/DDBJ whole genome shotgun (WGS) entry which is preliminary data.</text>
</comment>
<dbReference type="Proteomes" id="UP000654075">
    <property type="component" value="Unassembled WGS sequence"/>
</dbReference>
<proteinExistence type="predicted"/>
<dbReference type="SUPFAM" id="SSF50249">
    <property type="entry name" value="Nucleic acid-binding proteins"/>
    <property type="match status" value="1"/>
</dbReference>
<evidence type="ECO:0000259" key="1">
    <source>
        <dbReference type="Pfam" id="PF17849"/>
    </source>
</evidence>
<reference evidence="2" key="1">
    <citation type="submission" date="2021-02" db="EMBL/GenBank/DDBJ databases">
        <authorList>
            <person name="Dougan E. K."/>
            <person name="Rhodes N."/>
            <person name="Thang M."/>
            <person name="Chan C."/>
        </authorList>
    </citation>
    <scope>NUCLEOTIDE SEQUENCE</scope>
</reference>
<protein>
    <recommendedName>
        <fullName evidence="1">CSD2 domain-containing protein</fullName>
    </recommendedName>
</protein>
<name>A0A813DK81_POLGL</name>
<evidence type="ECO:0000313" key="2">
    <source>
        <dbReference type="EMBL" id="CAE8588309.1"/>
    </source>
</evidence>
<accession>A0A813DK81</accession>
<evidence type="ECO:0000313" key="3">
    <source>
        <dbReference type="Proteomes" id="UP000654075"/>
    </source>
</evidence>
<dbReference type="Gene3D" id="2.40.50.700">
    <property type="match status" value="1"/>
</dbReference>
<feature type="non-terminal residue" evidence="2">
    <location>
        <position position="1"/>
    </location>
</feature>
<feature type="domain" description="CSD2" evidence="1">
    <location>
        <begin position="40"/>
        <end position="116"/>
    </location>
</feature>
<dbReference type="InterPro" id="IPR012340">
    <property type="entry name" value="NA-bd_OB-fold"/>
</dbReference>